<dbReference type="Pfam" id="PF08448">
    <property type="entry name" value="PAS_4"/>
    <property type="match status" value="1"/>
</dbReference>
<dbReference type="PROSITE" id="PS50883">
    <property type="entry name" value="EAL"/>
    <property type="match status" value="1"/>
</dbReference>
<dbReference type="Gene3D" id="3.30.70.270">
    <property type="match status" value="1"/>
</dbReference>
<dbReference type="Pfam" id="PF00563">
    <property type="entry name" value="EAL"/>
    <property type="match status" value="1"/>
</dbReference>
<evidence type="ECO:0000259" key="2">
    <source>
        <dbReference type="PROSITE" id="PS50112"/>
    </source>
</evidence>
<dbReference type="EMBL" id="QJTC01000006">
    <property type="protein sequence ID" value="PYE78534.1"/>
    <property type="molecule type" value="Genomic_DNA"/>
</dbReference>
<dbReference type="Proteomes" id="UP000247540">
    <property type="component" value="Unassembled WGS sequence"/>
</dbReference>
<reference evidence="6 7" key="1">
    <citation type="submission" date="2018-06" db="EMBL/GenBank/DDBJ databases">
        <title>Genomic Encyclopedia of Type Strains, Phase III (KMG-III): the genomes of soil and plant-associated and newly described type strains.</title>
        <authorList>
            <person name="Whitman W."/>
        </authorList>
    </citation>
    <scope>NUCLEOTIDE SEQUENCE [LARGE SCALE GENOMIC DNA]</scope>
    <source>
        <strain evidence="6 7">CECT 7646</strain>
    </source>
</reference>
<dbReference type="InterPro" id="IPR012226">
    <property type="entry name" value="Diguanyl_cyclase/Pdiesterase"/>
</dbReference>
<dbReference type="OrthoDB" id="9813903at2"/>
<dbReference type="InterPro" id="IPR035965">
    <property type="entry name" value="PAS-like_dom_sf"/>
</dbReference>
<dbReference type="PROSITE" id="PS50112">
    <property type="entry name" value="PAS"/>
    <property type="match status" value="2"/>
</dbReference>
<dbReference type="NCBIfam" id="TIGR00229">
    <property type="entry name" value="sensory_box"/>
    <property type="match status" value="1"/>
</dbReference>
<dbReference type="CDD" id="cd00130">
    <property type="entry name" value="PAS"/>
    <property type="match status" value="2"/>
</dbReference>
<dbReference type="CDD" id="cd01948">
    <property type="entry name" value="EAL"/>
    <property type="match status" value="1"/>
</dbReference>
<dbReference type="InterPro" id="IPR013656">
    <property type="entry name" value="PAS_4"/>
</dbReference>
<dbReference type="PANTHER" id="PTHR44757">
    <property type="entry name" value="DIGUANYLATE CYCLASE DGCP"/>
    <property type="match status" value="1"/>
</dbReference>
<dbReference type="PIRSF" id="PIRSF005925">
    <property type="entry name" value="Dos"/>
    <property type="match status" value="1"/>
</dbReference>
<feature type="domain" description="GGDEF" evidence="5">
    <location>
        <begin position="406"/>
        <end position="538"/>
    </location>
</feature>
<dbReference type="GO" id="GO:0071732">
    <property type="term" value="P:cellular response to nitric oxide"/>
    <property type="evidence" value="ECO:0007669"/>
    <property type="project" value="UniProtKB-ARBA"/>
</dbReference>
<dbReference type="PANTHER" id="PTHR44757:SF2">
    <property type="entry name" value="BIOFILM ARCHITECTURE MAINTENANCE PROTEIN MBAA"/>
    <property type="match status" value="1"/>
</dbReference>
<evidence type="ECO:0000259" key="5">
    <source>
        <dbReference type="PROSITE" id="PS50887"/>
    </source>
</evidence>
<keyword evidence="7" id="KW-1185">Reference proteome</keyword>
<dbReference type="SMART" id="SM00267">
    <property type="entry name" value="GGDEF"/>
    <property type="match status" value="1"/>
</dbReference>
<dbReference type="Pfam" id="PF00990">
    <property type="entry name" value="GGDEF"/>
    <property type="match status" value="1"/>
</dbReference>
<evidence type="ECO:0000259" key="4">
    <source>
        <dbReference type="PROSITE" id="PS50883"/>
    </source>
</evidence>
<dbReference type="NCBIfam" id="TIGR00254">
    <property type="entry name" value="GGDEF"/>
    <property type="match status" value="1"/>
</dbReference>
<feature type="domain" description="PAS" evidence="2">
    <location>
        <begin position="9"/>
        <end position="57"/>
    </location>
</feature>
<gene>
    <name evidence="6" type="ORF">DFQ15_10640</name>
</gene>
<evidence type="ECO:0000259" key="3">
    <source>
        <dbReference type="PROSITE" id="PS50113"/>
    </source>
</evidence>
<dbReference type="SUPFAM" id="SSF141868">
    <property type="entry name" value="EAL domain-like"/>
    <property type="match status" value="1"/>
</dbReference>
<dbReference type="Gene3D" id="3.30.450.20">
    <property type="entry name" value="PAS domain"/>
    <property type="match status" value="3"/>
</dbReference>
<feature type="domain" description="PAC" evidence="3">
    <location>
        <begin position="322"/>
        <end position="374"/>
    </location>
</feature>
<dbReference type="RefSeq" id="WP_110465077.1">
    <property type="nucleotide sequence ID" value="NZ_JAMOFZ010000006.1"/>
</dbReference>
<dbReference type="FunFam" id="3.30.70.270:FF:000001">
    <property type="entry name" value="Diguanylate cyclase domain protein"/>
    <property type="match status" value="1"/>
</dbReference>
<feature type="domain" description="PAS" evidence="2">
    <location>
        <begin position="255"/>
        <end position="319"/>
    </location>
</feature>
<evidence type="ECO:0000313" key="6">
    <source>
        <dbReference type="EMBL" id="PYE78534.1"/>
    </source>
</evidence>
<dbReference type="FunFam" id="3.20.20.450:FF:000001">
    <property type="entry name" value="Cyclic di-GMP phosphodiesterase yahA"/>
    <property type="match status" value="1"/>
</dbReference>
<accession>A0A318SUY1</accession>
<name>A0A318SUY1_9BURK</name>
<protein>
    <submittedName>
        <fullName evidence="6">Diguanylate cyclase/phosphodiesterase with PAS/PAC sensor(S)</fullName>
    </submittedName>
</protein>
<dbReference type="InterPro" id="IPR000700">
    <property type="entry name" value="PAS-assoc_C"/>
</dbReference>
<dbReference type="PROSITE" id="PS50113">
    <property type="entry name" value="PAC"/>
    <property type="match status" value="1"/>
</dbReference>
<dbReference type="AlphaFoldDB" id="A0A318SUY1"/>
<evidence type="ECO:0000256" key="1">
    <source>
        <dbReference type="ARBA" id="ARBA00051114"/>
    </source>
</evidence>
<comment type="caution">
    <text evidence="6">The sequence shown here is derived from an EMBL/GenBank/DDBJ whole genome shotgun (WGS) entry which is preliminary data.</text>
</comment>
<sequence length="806" mass="89548">MIAYGSAPLIEGLLEAVCVVDAATLKVLYANQAATVLLALERSSLVGRPATEVFDTLEDTAFWKDTLEGTAQPIRSMSRLVRADGTVLHVERCIESAEWSPHGPVWVVGMVDRTQQRKAEDELETLIAELRATLESTADGILVCGLDGAMRAFNRRFAQMWEIPKSMLMQRDDAAMHALLAAQVDDSARYLQRLADINASIASEATDMLLLRSGRLLQRTVLPQFSRGRIIGRVFSFHDITERAAAEKGLRLAAKVFESCPDAVFITDAHHRVVSVNPACCKLTRHEHEVLVGLSAIDLFEERDAGRLFTEVQKSWQASGFWEGEVWHRRGDGSNCPVRLSWVVLRGPAGEVVQTIGFFRDLSGQRAAQQRIEDLAYSDVLTGLPNRLLLSRRVDRVLQLHCDAPAPFAVLFVDLDRFKNINDSLGHQFGDRVLVKVADRIKSCLRLADTLARLGGDEFVIHLHNADAPSAEVVARRIIEALAQPFMLDDMRFSVSCSIGVALYPQDGQTLDDLVRHADTAMFRVKEHGRGSYRFYQPQMNANLLARMQMDHAMRQALEHQRFRLHYQPQIDMRTGELVGVEALIRWTDPELGSVSPGVFIPLAEESGFIIAIGAWVLEEAVRQGALWQQAGTPVPVSVNVSALQFRQPDFVERVATAIRVSGLDAKLLELELTESILVQGADEAVLRLDALAKLGVRLAIDDFGTGYSSLAYLKKFPIHRLKIDQSFVRGLPDDESDRAIVTAMISMGHALRFEMVAEGVETHAQRDCLHALHCNLFQGYLCAPGMPAEDLTVRMQAQPFMPPRG</sequence>
<evidence type="ECO:0000313" key="7">
    <source>
        <dbReference type="Proteomes" id="UP000247540"/>
    </source>
</evidence>
<dbReference type="CDD" id="cd01949">
    <property type="entry name" value="GGDEF"/>
    <property type="match status" value="1"/>
</dbReference>
<dbReference type="InterPro" id="IPR029787">
    <property type="entry name" value="Nucleotide_cyclase"/>
</dbReference>
<dbReference type="PROSITE" id="PS50887">
    <property type="entry name" value="GGDEF"/>
    <property type="match status" value="1"/>
</dbReference>
<dbReference type="GO" id="GO:0071111">
    <property type="term" value="F:cyclic-guanylate-specific phosphodiesterase activity"/>
    <property type="evidence" value="ECO:0007669"/>
    <property type="project" value="UniProtKB-EC"/>
</dbReference>
<dbReference type="SMART" id="SM00091">
    <property type="entry name" value="PAS"/>
    <property type="match status" value="3"/>
</dbReference>
<dbReference type="SUPFAM" id="SSF55785">
    <property type="entry name" value="PYP-like sensor domain (PAS domain)"/>
    <property type="match status" value="3"/>
</dbReference>
<feature type="domain" description="EAL" evidence="4">
    <location>
        <begin position="547"/>
        <end position="800"/>
    </location>
</feature>
<dbReference type="InterPro" id="IPR052155">
    <property type="entry name" value="Biofilm_reg_signaling"/>
</dbReference>
<dbReference type="InterPro" id="IPR000160">
    <property type="entry name" value="GGDEF_dom"/>
</dbReference>
<dbReference type="Gene3D" id="3.20.20.450">
    <property type="entry name" value="EAL domain"/>
    <property type="match status" value="1"/>
</dbReference>
<dbReference type="InterPro" id="IPR001633">
    <property type="entry name" value="EAL_dom"/>
</dbReference>
<comment type="catalytic activity">
    <reaction evidence="1">
        <text>3',3'-c-di-GMP + H2O = 5'-phosphoguanylyl(3'-&gt;5')guanosine + H(+)</text>
        <dbReference type="Rhea" id="RHEA:24902"/>
        <dbReference type="ChEBI" id="CHEBI:15377"/>
        <dbReference type="ChEBI" id="CHEBI:15378"/>
        <dbReference type="ChEBI" id="CHEBI:58754"/>
        <dbReference type="ChEBI" id="CHEBI:58805"/>
        <dbReference type="EC" id="3.1.4.52"/>
    </reaction>
    <physiologicalReaction direction="left-to-right" evidence="1">
        <dbReference type="Rhea" id="RHEA:24903"/>
    </physiologicalReaction>
</comment>
<dbReference type="InterPro" id="IPR043128">
    <property type="entry name" value="Rev_trsase/Diguanyl_cyclase"/>
</dbReference>
<proteinExistence type="predicted"/>
<dbReference type="SMART" id="SM00052">
    <property type="entry name" value="EAL"/>
    <property type="match status" value="1"/>
</dbReference>
<dbReference type="SUPFAM" id="SSF55073">
    <property type="entry name" value="Nucleotide cyclase"/>
    <property type="match status" value="1"/>
</dbReference>
<dbReference type="InterPro" id="IPR035919">
    <property type="entry name" value="EAL_sf"/>
</dbReference>
<organism evidence="6 7">
    <name type="scientific">Xylophilus ampelinus</name>
    <dbReference type="NCBI Taxonomy" id="54067"/>
    <lineage>
        <taxon>Bacteria</taxon>
        <taxon>Pseudomonadati</taxon>
        <taxon>Pseudomonadota</taxon>
        <taxon>Betaproteobacteria</taxon>
        <taxon>Burkholderiales</taxon>
        <taxon>Xylophilus</taxon>
    </lineage>
</organism>
<dbReference type="Pfam" id="PF13426">
    <property type="entry name" value="PAS_9"/>
    <property type="match status" value="2"/>
</dbReference>
<dbReference type="InterPro" id="IPR000014">
    <property type="entry name" value="PAS"/>
</dbReference>